<organism evidence="1 2">
    <name type="scientific">Hyalomma asiaticum</name>
    <name type="common">Tick</name>
    <dbReference type="NCBI Taxonomy" id="266040"/>
    <lineage>
        <taxon>Eukaryota</taxon>
        <taxon>Metazoa</taxon>
        <taxon>Ecdysozoa</taxon>
        <taxon>Arthropoda</taxon>
        <taxon>Chelicerata</taxon>
        <taxon>Arachnida</taxon>
        <taxon>Acari</taxon>
        <taxon>Parasitiformes</taxon>
        <taxon>Ixodida</taxon>
        <taxon>Ixodoidea</taxon>
        <taxon>Ixodidae</taxon>
        <taxon>Hyalomminae</taxon>
        <taxon>Hyalomma</taxon>
    </lineage>
</organism>
<dbReference type="Proteomes" id="UP000821845">
    <property type="component" value="Chromosome 1"/>
</dbReference>
<dbReference type="EMBL" id="CM023481">
    <property type="protein sequence ID" value="KAH6945513.1"/>
    <property type="molecule type" value="Genomic_DNA"/>
</dbReference>
<protein>
    <submittedName>
        <fullName evidence="1">Uncharacterized protein</fullName>
    </submittedName>
</protein>
<keyword evidence="2" id="KW-1185">Reference proteome</keyword>
<reference evidence="1" key="1">
    <citation type="submission" date="2020-05" db="EMBL/GenBank/DDBJ databases">
        <title>Large-scale comparative analyses of tick genomes elucidate their genetic diversity and vector capacities.</title>
        <authorList>
            <person name="Jia N."/>
            <person name="Wang J."/>
            <person name="Shi W."/>
            <person name="Du L."/>
            <person name="Sun Y."/>
            <person name="Zhan W."/>
            <person name="Jiang J."/>
            <person name="Wang Q."/>
            <person name="Zhang B."/>
            <person name="Ji P."/>
            <person name="Sakyi L.B."/>
            <person name="Cui X."/>
            <person name="Yuan T."/>
            <person name="Jiang B."/>
            <person name="Yang W."/>
            <person name="Lam T.T.-Y."/>
            <person name="Chang Q."/>
            <person name="Ding S."/>
            <person name="Wang X."/>
            <person name="Zhu J."/>
            <person name="Ruan X."/>
            <person name="Zhao L."/>
            <person name="Wei J."/>
            <person name="Que T."/>
            <person name="Du C."/>
            <person name="Cheng J."/>
            <person name="Dai P."/>
            <person name="Han X."/>
            <person name="Huang E."/>
            <person name="Gao Y."/>
            <person name="Liu J."/>
            <person name="Shao H."/>
            <person name="Ye R."/>
            <person name="Li L."/>
            <person name="Wei W."/>
            <person name="Wang X."/>
            <person name="Wang C."/>
            <person name="Yang T."/>
            <person name="Huo Q."/>
            <person name="Li W."/>
            <person name="Guo W."/>
            <person name="Chen H."/>
            <person name="Zhou L."/>
            <person name="Ni X."/>
            <person name="Tian J."/>
            <person name="Zhou Y."/>
            <person name="Sheng Y."/>
            <person name="Liu T."/>
            <person name="Pan Y."/>
            <person name="Xia L."/>
            <person name="Li J."/>
            <person name="Zhao F."/>
            <person name="Cao W."/>
        </authorList>
    </citation>
    <scope>NUCLEOTIDE SEQUENCE</scope>
    <source>
        <strain evidence="1">Hyas-2018</strain>
    </source>
</reference>
<accession>A0ACB7THB3</accession>
<sequence>MSIPKTLLKSTEKVLEVFKAGDKVCFNAQRNHNPKRQEKWEATMVTTVQHGSSSMVFDDYITPITPAVRNRYIPDIAKKPWLHTPRCLASVKSHVLVDSDTFQANKRSAMQPS</sequence>
<gene>
    <name evidence="1" type="ORF">HPB50_008824</name>
</gene>
<proteinExistence type="predicted"/>
<evidence type="ECO:0000313" key="1">
    <source>
        <dbReference type="EMBL" id="KAH6945513.1"/>
    </source>
</evidence>
<name>A0ACB7THB3_HYAAI</name>
<comment type="caution">
    <text evidence="1">The sequence shown here is derived from an EMBL/GenBank/DDBJ whole genome shotgun (WGS) entry which is preliminary data.</text>
</comment>
<evidence type="ECO:0000313" key="2">
    <source>
        <dbReference type="Proteomes" id="UP000821845"/>
    </source>
</evidence>